<evidence type="ECO:0000313" key="1">
    <source>
        <dbReference type="EMBL" id="WAQ94154.1"/>
    </source>
</evidence>
<proteinExistence type="predicted"/>
<keyword evidence="2" id="KW-1185">Reference proteome</keyword>
<dbReference type="Proteomes" id="UP001164746">
    <property type="component" value="Chromosome 1"/>
</dbReference>
<sequence>MDGRQHVVFTHCVAHRLELWVLSGIKDHPMLVTVQEMLYQMLKHYYYSPKTLRELKTIAESMEDRFIKPQQASGDKMASTCWTKSIYGCSEGKGKTSGNQTSRLTSATFHGLPSDMLYHSCRVPRRYGDGNLMLVQLQAEPGEKFKEFTSHIHQNQDGCWQFKGQPIKHFDPDRLYDFRNVAESVMDKMNT</sequence>
<protein>
    <submittedName>
        <fullName evidence="1">Uncharacterized protein</fullName>
    </submittedName>
</protein>
<gene>
    <name evidence="1" type="ORF">MAR_006625</name>
</gene>
<organism evidence="1 2">
    <name type="scientific">Mya arenaria</name>
    <name type="common">Soft-shell clam</name>
    <dbReference type="NCBI Taxonomy" id="6604"/>
    <lineage>
        <taxon>Eukaryota</taxon>
        <taxon>Metazoa</taxon>
        <taxon>Spiralia</taxon>
        <taxon>Lophotrochozoa</taxon>
        <taxon>Mollusca</taxon>
        <taxon>Bivalvia</taxon>
        <taxon>Autobranchia</taxon>
        <taxon>Heteroconchia</taxon>
        <taxon>Euheterodonta</taxon>
        <taxon>Imparidentia</taxon>
        <taxon>Neoheterodontei</taxon>
        <taxon>Myida</taxon>
        <taxon>Myoidea</taxon>
        <taxon>Myidae</taxon>
        <taxon>Mya</taxon>
    </lineage>
</organism>
<name>A0ABY7D934_MYAAR</name>
<reference evidence="1" key="1">
    <citation type="submission" date="2022-11" db="EMBL/GenBank/DDBJ databases">
        <title>Centuries of genome instability and evolution in soft-shell clam transmissible cancer (bioRxiv).</title>
        <authorList>
            <person name="Hart S.F.M."/>
            <person name="Yonemitsu M.A."/>
            <person name="Giersch R.M."/>
            <person name="Beal B.F."/>
            <person name="Arriagada G."/>
            <person name="Davis B.W."/>
            <person name="Ostrander E.A."/>
            <person name="Goff S.P."/>
            <person name="Metzger M.J."/>
        </authorList>
    </citation>
    <scope>NUCLEOTIDE SEQUENCE</scope>
    <source>
        <strain evidence="1">MELC-2E11</strain>
        <tissue evidence="1">Siphon/mantle</tissue>
    </source>
</reference>
<evidence type="ECO:0000313" key="2">
    <source>
        <dbReference type="Proteomes" id="UP001164746"/>
    </source>
</evidence>
<dbReference type="EMBL" id="CP111012">
    <property type="protein sequence ID" value="WAQ94154.1"/>
    <property type="molecule type" value="Genomic_DNA"/>
</dbReference>
<accession>A0ABY7D934</accession>
<feature type="non-terminal residue" evidence="1">
    <location>
        <position position="191"/>
    </location>
</feature>